<evidence type="ECO:0000256" key="3">
    <source>
        <dbReference type="ARBA" id="ARBA00004141"/>
    </source>
</evidence>
<sequence>MSQLRTPLKTVRGLGSARGGTHHFVVQRITAVALVPLSLWFVWIALSLIHLDYAGARALIAQPCNAVLLAAFVLAVFWHAQLGLQVVIEDYVHTPGLEIASQLAVKFLAVLGALASLLAIGRIAFGS</sequence>
<proteinExistence type="predicted"/>
<comment type="cofactor">
    <cofactor evidence="1">
        <name>heme</name>
        <dbReference type="ChEBI" id="CHEBI:30413"/>
    </cofactor>
</comment>
<evidence type="ECO:0000256" key="15">
    <source>
        <dbReference type="SAM" id="Phobius"/>
    </source>
</evidence>
<dbReference type="InterPro" id="IPR000701">
    <property type="entry name" value="SuccDH_FuR_B_TM-su"/>
</dbReference>
<keyword evidence="11" id="KW-0249">Electron transport</keyword>
<dbReference type="Proteomes" id="UP001165498">
    <property type="component" value="Unassembled WGS sequence"/>
</dbReference>
<feature type="transmembrane region" description="Helical" evidence="15">
    <location>
        <begin position="29"/>
        <end position="51"/>
    </location>
</feature>
<dbReference type="RefSeq" id="WP_255915415.1">
    <property type="nucleotide sequence ID" value="NZ_JANFQO010000015.1"/>
</dbReference>
<comment type="pathway">
    <text evidence="4">Carbohydrate metabolism; tricarboxylic acid cycle.</text>
</comment>
<dbReference type="NCBIfam" id="TIGR02968">
    <property type="entry name" value="succ_dehyd_anc"/>
    <property type="match status" value="1"/>
</dbReference>
<dbReference type="InterPro" id="IPR034804">
    <property type="entry name" value="SQR/QFR_C/D"/>
</dbReference>
<keyword evidence="8" id="KW-0349">Heme</keyword>
<evidence type="ECO:0000256" key="6">
    <source>
        <dbReference type="ARBA" id="ARBA00022448"/>
    </source>
</evidence>
<evidence type="ECO:0000313" key="16">
    <source>
        <dbReference type="EMBL" id="MCQ4166223.1"/>
    </source>
</evidence>
<evidence type="ECO:0000256" key="1">
    <source>
        <dbReference type="ARBA" id="ARBA00001971"/>
    </source>
</evidence>
<feature type="transmembrane region" description="Helical" evidence="15">
    <location>
        <begin position="104"/>
        <end position="125"/>
    </location>
</feature>
<evidence type="ECO:0000256" key="10">
    <source>
        <dbReference type="ARBA" id="ARBA00022723"/>
    </source>
</evidence>
<keyword evidence="14 15" id="KW-0472">Membrane</keyword>
<keyword evidence="13" id="KW-0408">Iron</keyword>
<evidence type="ECO:0000256" key="11">
    <source>
        <dbReference type="ARBA" id="ARBA00022982"/>
    </source>
</evidence>
<keyword evidence="10" id="KW-0479">Metal-binding</keyword>
<dbReference type="CDD" id="cd03495">
    <property type="entry name" value="SQR_TypeC_SdhD_like"/>
    <property type="match status" value="1"/>
</dbReference>
<evidence type="ECO:0000256" key="4">
    <source>
        <dbReference type="ARBA" id="ARBA00005163"/>
    </source>
</evidence>
<dbReference type="SUPFAM" id="SSF81343">
    <property type="entry name" value="Fumarate reductase respiratory complex transmembrane subunits"/>
    <property type="match status" value="1"/>
</dbReference>
<comment type="caution">
    <text evidence="16">The sequence shown here is derived from an EMBL/GenBank/DDBJ whole genome shotgun (WGS) entry which is preliminary data.</text>
</comment>
<evidence type="ECO:0000256" key="8">
    <source>
        <dbReference type="ARBA" id="ARBA00022617"/>
    </source>
</evidence>
<protein>
    <recommendedName>
        <fullName evidence="5">Succinate dehydrogenase hydrophobic membrane anchor subunit</fullName>
    </recommendedName>
</protein>
<accession>A0ABT1QVA5</accession>
<evidence type="ECO:0000256" key="7">
    <source>
        <dbReference type="ARBA" id="ARBA00022532"/>
    </source>
</evidence>
<evidence type="ECO:0000256" key="14">
    <source>
        <dbReference type="ARBA" id="ARBA00023136"/>
    </source>
</evidence>
<keyword evidence="7" id="KW-0816">Tricarboxylic acid cycle</keyword>
<evidence type="ECO:0000256" key="13">
    <source>
        <dbReference type="ARBA" id="ARBA00023004"/>
    </source>
</evidence>
<reference evidence="16" key="1">
    <citation type="submission" date="2022-07" db="EMBL/GenBank/DDBJ databases">
        <title>Tahibacter sp., a new gammaproteobacterium isolated from the silt sample collected at pig farm.</title>
        <authorList>
            <person name="Chen H."/>
        </authorList>
    </citation>
    <scope>NUCLEOTIDE SEQUENCE</scope>
    <source>
        <strain evidence="16">P2K</strain>
    </source>
</reference>
<feature type="transmembrane region" description="Helical" evidence="15">
    <location>
        <begin position="63"/>
        <end position="84"/>
    </location>
</feature>
<name>A0ABT1QVA5_9GAMM</name>
<dbReference type="EMBL" id="JANFQO010000015">
    <property type="protein sequence ID" value="MCQ4166223.1"/>
    <property type="molecule type" value="Genomic_DNA"/>
</dbReference>
<evidence type="ECO:0000256" key="5">
    <source>
        <dbReference type="ARBA" id="ARBA00019425"/>
    </source>
</evidence>
<keyword evidence="17" id="KW-1185">Reference proteome</keyword>
<gene>
    <name evidence="16" type="primary">sdhD</name>
    <name evidence="16" type="ORF">NM961_15995</name>
</gene>
<keyword evidence="12 15" id="KW-1133">Transmembrane helix</keyword>
<dbReference type="InterPro" id="IPR014312">
    <property type="entry name" value="Succ_DH_anchor"/>
</dbReference>
<evidence type="ECO:0000256" key="2">
    <source>
        <dbReference type="ARBA" id="ARBA00004050"/>
    </source>
</evidence>
<dbReference type="Gene3D" id="1.20.1300.10">
    <property type="entry name" value="Fumarate reductase/succinate dehydrogenase, transmembrane subunit"/>
    <property type="match status" value="1"/>
</dbReference>
<keyword evidence="6" id="KW-0813">Transport</keyword>
<evidence type="ECO:0000313" key="17">
    <source>
        <dbReference type="Proteomes" id="UP001165498"/>
    </source>
</evidence>
<organism evidence="16 17">
    <name type="scientific">Tahibacter harae</name>
    <dbReference type="NCBI Taxonomy" id="2963937"/>
    <lineage>
        <taxon>Bacteria</taxon>
        <taxon>Pseudomonadati</taxon>
        <taxon>Pseudomonadota</taxon>
        <taxon>Gammaproteobacteria</taxon>
        <taxon>Lysobacterales</taxon>
        <taxon>Rhodanobacteraceae</taxon>
        <taxon>Tahibacter</taxon>
    </lineage>
</organism>
<keyword evidence="9 15" id="KW-0812">Transmembrane</keyword>
<evidence type="ECO:0000256" key="12">
    <source>
        <dbReference type="ARBA" id="ARBA00022989"/>
    </source>
</evidence>
<comment type="subcellular location">
    <subcellularLocation>
        <location evidence="3">Membrane</location>
        <topology evidence="3">Multi-pass membrane protein</topology>
    </subcellularLocation>
</comment>
<evidence type="ECO:0000256" key="9">
    <source>
        <dbReference type="ARBA" id="ARBA00022692"/>
    </source>
</evidence>
<comment type="function">
    <text evidence="2">Membrane-anchoring subunit of succinate dehydrogenase (SDH).</text>
</comment>
<dbReference type="Pfam" id="PF01127">
    <property type="entry name" value="Sdh_cyt"/>
    <property type="match status" value="1"/>
</dbReference>